<feature type="compositionally biased region" description="Basic and acidic residues" evidence="1">
    <location>
        <begin position="73"/>
        <end position="97"/>
    </location>
</feature>
<evidence type="ECO:0000256" key="1">
    <source>
        <dbReference type="SAM" id="MobiDB-lite"/>
    </source>
</evidence>
<feature type="compositionally biased region" description="Basic and acidic residues" evidence="1">
    <location>
        <begin position="131"/>
        <end position="161"/>
    </location>
</feature>
<evidence type="ECO:0000313" key="2">
    <source>
        <dbReference type="EMBL" id="PPE05311.1"/>
    </source>
</evidence>
<dbReference type="EMBL" id="PHHC01000067">
    <property type="protein sequence ID" value="PPE05311.1"/>
    <property type="molecule type" value="Genomic_DNA"/>
</dbReference>
<organism evidence="2 3">
    <name type="scientific">Holospora curviuscula</name>
    <dbReference type="NCBI Taxonomy" id="1082868"/>
    <lineage>
        <taxon>Bacteria</taxon>
        <taxon>Pseudomonadati</taxon>
        <taxon>Pseudomonadota</taxon>
        <taxon>Alphaproteobacteria</taxon>
        <taxon>Holosporales</taxon>
        <taxon>Holosporaceae</taxon>
        <taxon>Holospora</taxon>
    </lineage>
</organism>
<proteinExistence type="predicted"/>
<evidence type="ECO:0000313" key="3">
    <source>
        <dbReference type="Proteomes" id="UP000239425"/>
    </source>
</evidence>
<comment type="caution">
    <text evidence="2">The sequence shown here is derived from an EMBL/GenBank/DDBJ whole genome shotgun (WGS) entry which is preliminary data.</text>
</comment>
<accession>A0A2S5RDB4</accession>
<gene>
    <name evidence="2" type="ORF">HCUR_00337</name>
</gene>
<name>A0A2S5RDB4_9PROT</name>
<dbReference type="AlphaFoldDB" id="A0A2S5RDB4"/>
<protein>
    <submittedName>
        <fullName evidence="2">Uncharacterized protein</fullName>
    </submittedName>
</protein>
<dbReference type="Proteomes" id="UP000239425">
    <property type="component" value="Unassembled WGS sequence"/>
</dbReference>
<feature type="region of interest" description="Disordered" evidence="1">
    <location>
        <begin position="205"/>
        <end position="282"/>
    </location>
</feature>
<keyword evidence="3" id="KW-1185">Reference proteome</keyword>
<sequence length="282" mass="30473">MRVLAAAAQALEGASASQIHACDEALDNALQHNFVLAVPVASGLLEAAAVVGGTIATLWAGEKVVNVLEQDHWNQEKKDPQKQEPKQDQKEDSKEGGAGKPPPGAGPAAVLAGGETVRRMTQKSSDQQIGGRDKKVRPEVQPEKNKKKDTDQELAKEKVQSKESVQIIEANNPNAMEALQNKFKAVESAQKNAVEVRVLPDQRIRYHAPERASTNPGPTKGAAHVTEYNPKNGQVRSWHESHDQKGNVNRVHPKEVNGQAVDGPHYPLTQKDLEAGFKGGSK</sequence>
<feature type="region of interest" description="Disordered" evidence="1">
    <location>
        <begin position="73"/>
        <end position="164"/>
    </location>
</feature>
<reference evidence="2 3" key="1">
    <citation type="submission" date="2017-11" db="EMBL/GenBank/DDBJ databases">
        <title>Comparative genomic analysis of Holospora spp., intranuclear symbionts of paramecia.</title>
        <authorList>
            <person name="Garushyants S.K."/>
            <person name="Beliavskaya A."/>
            <person name="Malko D.B."/>
            <person name="Logacheva M.D."/>
            <person name="Rautian M.S."/>
            <person name="Gelfand M.S."/>
        </authorList>
    </citation>
    <scope>NUCLEOTIDE SEQUENCE [LARGE SCALE GENOMIC DNA]</scope>
    <source>
        <strain evidence="3">02AZ16</strain>
    </source>
</reference>